<dbReference type="GO" id="GO:0020037">
    <property type="term" value="F:heme binding"/>
    <property type="evidence" value="ECO:0007669"/>
    <property type="project" value="InterPro"/>
</dbReference>
<feature type="chain" id="PRO_5027027553" description="Cytochrome c domain-containing protein" evidence="5">
    <location>
        <begin position="22"/>
        <end position="326"/>
    </location>
</feature>
<sequence length="326" mass="35697">MTYSTCINRLTIGLLTSLLMACQSDGLIAVGNSQSFLPHLSQYGIFQGTPAHLVPANGYQLYELASTLFSDYAEKQRLIKLPTGTRLTAQGEGLPVFPTGTILVKTFFYYKDNRDTSRGKTILETRLLVKAEAGWNVATYLWDEAQQEASLVTSGLSKTVNWIAADGQPQVIAYHVPSNRECTTCHQSGGITQPIGPKVRNLNRPVVRAGQPLNQLDYLQQVGLMSPLVAASVLALPAYADNRVPLSERGRAYLDVNCAHCHNTRGAAADTKLYFGYELPYDQTTIAKHKEDVVHKVEKGSMPRLGTTVVDEPGLALLKVYINSLP</sequence>
<dbReference type="SUPFAM" id="SSF48695">
    <property type="entry name" value="Multiheme cytochromes"/>
    <property type="match status" value="1"/>
</dbReference>
<dbReference type="Proteomes" id="UP000464577">
    <property type="component" value="Chromosome"/>
</dbReference>
<evidence type="ECO:0000256" key="2">
    <source>
        <dbReference type="ARBA" id="ARBA00022723"/>
    </source>
</evidence>
<keyword evidence="8" id="KW-1185">Reference proteome</keyword>
<dbReference type="InterPro" id="IPR009056">
    <property type="entry name" value="Cyt_c-like_dom"/>
</dbReference>
<dbReference type="KEGG" id="senf:GJR95_30600"/>
<dbReference type="GO" id="GO:0046872">
    <property type="term" value="F:metal ion binding"/>
    <property type="evidence" value="ECO:0007669"/>
    <property type="project" value="UniProtKB-KW"/>
</dbReference>
<keyword evidence="5" id="KW-0732">Signal</keyword>
<keyword evidence="2 4" id="KW-0479">Metal-binding</keyword>
<evidence type="ECO:0000259" key="6">
    <source>
        <dbReference type="PROSITE" id="PS51007"/>
    </source>
</evidence>
<dbReference type="InterPro" id="IPR036909">
    <property type="entry name" value="Cyt_c-like_dom_sf"/>
</dbReference>
<keyword evidence="1 4" id="KW-0349">Heme</keyword>
<evidence type="ECO:0000313" key="7">
    <source>
        <dbReference type="EMBL" id="QHV99093.1"/>
    </source>
</evidence>
<keyword evidence="3 4" id="KW-0408">Iron</keyword>
<evidence type="ECO:0000313" key="8">
    <source>
        <dbReference type="Proteomes" id="UP000464577"/>
    </source>
</evidence>
<dbReference type="GO" id="GO:0009055">
    <property type="term" value="F:electron transfer activity"/>
    <property type="evidence" value="ECO:0007669"/>
    <property type="project" value="InterPro"/>
</dbReference>
<proteinExistence type="predicted"/>
<dbReference type="PROSITE" id="PS51007">
    <property type="entry name" value="CYTC"/>
    <property type="match status" value="1"/>
</dbReference>
<reference evidence="7 8" key="1">
    <citation type="submission" date="2019-11" db="EMBL/GenBank/DDBJ databases">
        <title>Spirosoma endbachense sp. nov., isolated from a natural salt meadow.</title>
        <authorList>
            <person name="Rojas J."/>
            <person name="Ambika Manirajan B."/>
            <person name="Ratering S."/>
            <person name="Suarez C."/>
            <person name="Geissler-Plaum R."/>
            <person name="Schnell S."/>
        </authorList>
    </citation>
    <scope>NUCLEOTIDE SEQUENCE [LARGE SCALE GENOMIC DNA]</scope>
    <source>
        <strain evidence="7 8">I-24</strain>
    </source>
</reference>
<protein>
    <recommendedName>
        <fullName evidence="6">Cytochrome c domain-containing protein</fullName>
    </recommendedName>
</protein>
<feature type="signal peptide" evidence="5">
    <location>
        <begin position="1"/>
        <end position="21"/>
    </location>
</feature>
<evidence type="ECO:0000256" key="1">
    <source>
        <dbReference type="ARBA" id="ARBA00022617"/>
    </source>
</evidence>
<accession>A0A6P1W122</accession>
<evidence type="ECO:0000256" key="3">
    <source>
        <dbReference type="ARBA" id="ARBA00023004"/>
    </source>
</evidence>
<organism evidence="7 8">
    <name type="scientific">Spirosoma endbachense</name>
    <dbReference type="NCBI Taxonomy" id="2666025"/>
    <lineage>
        <taxon>Bacteria</taxon>
        <taxon>Pseudomonadati</taxon>
        <taxon>Bacteroidota</taxon>
        <taxon>Cytophagia</taxon>
        <taxon>Cytophagales</taxon>
        <taxon>Cytophagaceae</taxon>
        <taxon>Spirosoma</taxon>
    </lineage>
</organism>
<dbReference type="InterPro" id="IPR036280">
    <property type="entry name" value="Multihaem_cyt_sf"/>
</dbReference>
<evidence type="ECO:0000256" key="5">
    <source>
        <dbReference type="SAM" id="SignalP"/>
    </source>
</evidence>
<dbReference type="SUPFAM" id="SSF46626">
    <property type="entry name" value="Cytochrome c"/>
    <property type="match status" value="1"/>
</dbReference>
<name>A0A6P1W122_9BACT</name>
<feature type="domain" description="Cytochrome c" evidence="6">
    <location>
        <begin position="245"/>
        <end position="326"/>
    </location>
</feature>
<dbReference type="EMBL" id="CP045997">
    <property type="protein sequence ID" value="QHV99093.1"/>
    <property type="molecule type" value="Genomic_DNA"/>
</dbReference>
<gene>
    <name evidence="7" type="ORF">GJR95_30600</name>
</gene>
<evidence type="ECO:0000256" key="4">
    <source>
        <dbReference type="PROSITE-ProRule" id="PRU00433"/>
    </source>
</evidence>
<dbReference type="AlphaFoldDB" id="A0A6P1W122"/>
<dbReference type="RefSeq" id="WP_162389499.1">
    <property type="nucleotide sequence ID" value="NZ_CP045997.1"/>
</dbReference>